<reference evidence="1 2" key="1">
    <citation type="submission" date="2018-11" db="EMBL/GenBank/DDBJ databases">
        <authorList>
            <consortium name="Pathogen Informatics"/>
        </authorList>
    </citation>
    <scope>NUCLEOTIDE SEQUENCE [LARGE SCALE GENOMIC DNA]</scope>
</reference>
<organism evidence="1">
    <name type="scientific">Heligmosomoides polygyrus</name>
    <name type="common">Parasitic roundworm</name>
    <dbReference type="NCBI Taxonomy" id="6339"/>
    <lineage>
        <taxon>Eukaryota</taxon>
        <taxon>Metazoa</taxon>
        <taxon>Ecdysozoa</taxon>
        <taxon>Nematoda</taxon>
        <taxon>Chromadorea</taxon>
        <taxon>Rhabditida</taxon>
        <taxon>Rhabditina</taxon>
        <taxon>Rhabditomorpha</taxon>
        <taxon>Strongyloidea</taxon>
        <taxon>Heligmosomidae</taxon>
        <taxon>Heligmosomoides</taxon>
    </lineage>
</organism>
<dbReference type="EMBL" id="UZAH01030159">
    <property type="protein sequence ID" value="VDP09531.1"/>
    <property type="molecule type" value="Genomic_DNA"/>
</dbReference>
<evidence type="ECO:0000313" key="2">
    <source>
        <dbReference type="Proteomes" id="UP000050761"/>
    </source>
</evidence>
<dbReference type="Proteomes" id="UP000050761">
    <property type="component" value="Unassembled WGS sequence"/>
</dbReference>
<dbReference type="WBParaSite" id="HPBE_0001765801-mRNA-1">
    <property type="protein sequence ID" value="HPBE_0001765801-mRNA-1"/>
    <property type="gene ID" value="HPBE_0001765801"/>
</dbReference>
<gene>
    <name evidence="1" type="ORF">HPBE_LOCUS17657</name>
</gene>
<dbReference type="AlphaFoldDB" id="A0A3P8AFR8"/>
<name>A0A3P8AFR8_HELPZ</name>
<sequence>MAVFGSGKQIRVRKFCTSTGSSLYHYLLLFPGASFCQNMNTVSALTTKTGLRCADHQLAAGKTSFQVPHCSCHAAQPVFLPGNTSSTLANVASAYNSVEQDAVISVIVLVAKLSTYPWDGEVHRSPGTFWWHTFHLVVENTMLNYLPRQLLAPPREEKKMPVNSVRDHPDYGLAKQLADAGF</sequence>
<evidence type="ECO:0000313" key="1">
    <source>
        <dbReference type="EMBL" id="VDP09531.1"/>
    </source>
</evidence>
<evidence type="ECO:0000313" key="3">
    <source>
        <dbReference type="WBParaSite" id="HPBE_0001765801-mRNA-1"/>
    </source>
</evidence>
<proteinExistence type="predicted"/>
<dbReference type="OrthoDB" id="6278121at2759"/>
<reference evidence="3" key="2">
    <citation type="submission" date="2019-09" db="UniProtKB">
        <authorList>
            <consortium name="WormBaseParasite"/>
        </authorList>
    </citation>
    <scope>IDENTIFICATION</scope>
</reference>
<protein>
    <submittedName>
        <fullName evidence="1 3">Uncharacterized protein</fullName>
    </submittedName>
</protein>
<keyword evidence="2" id="KW-1185">Reference proteome</keyword>
<accession>A0A3P8AFR8</accession>